<evidence type="ECO:0000256" key="1">
    <source>
        <dbReference type="SAM" id="Phobius"/>
    </source>
</evidence>
<feature type="transmembrane region" description="Helical" evidence="1">
    <location>
        <begin position="38"/>
        <end position="60"/>
    </location>
</feature>
<protein>
    <recommendedName>
        <fullName evidence="3">Exo-alpha-sialidase</fullName>
    </recommendedName>
</protein>
<keyword evidence="1" id="KW-1133">Transmembrane helix</keyword>
<evidence type="ECO:0000313" key="2">
    <source>
        <dbReference type="EMBL" id="AIE95114.1"/>
    </source>
</evidence>
<evidence type="ECO:0008006" key="3">
    <source>
        <dbReference type="Google" id="ProtNLM"/>
    </source>
</evidence>
<accession>A0A075FUW9</accession>
<reference evidence="2" key="1">
    <citation type="journal article" date="2014" name="Genome Biol. Evol.">
        <title>Pangenome evidence for extensive interdomain horizontal transfer affecting lineage core and shell genes in uncultured planktonic thaumarchaeota and euryarchaeota.</title>
        <authorList>
            <person name="Deschamps P."/>
            <person name="Zivanovic Y."/>
            <person name="Moreira D."/>
            <person name="Rodriguez-Valera F."/>
            <person name="Lopez-Garcia P."/>
        </authorList>
    </citation>
    <scope>NUCLEOTIDE SEQUENCE</scope>
</reference>
<proteinExistence type="predicted"/>
<keyword evidence="1" id="KW-0812">Transmembrane</keyword>
<name>A0A075FUW9_9EURY</name>
<organism evidence="2">
    <name type="scientific">uncultured marine group II/III euryarchaeote AD1000_57_F12</name>
    <dbReference type="NCBI Taxonomy" id="1457788"/>
    <lineage>
        <taxon>Archaea</taxon>
        <taxon>Methanobacteriati</taxon>
        <taxon>Methanobacteriota</taxon>
        <taxon>environmental samples</taxon>
    </lineage>
</organism>
<dbReference type="AlphaFoldDB" id="A0A075FUW9"/>
<dbReference type="EMBL" id="KF900440">
    <property type="protein sequence ID" value="AIE95114.1"/>
    <property type="molecule type" value="Genomic_DNA"/>
</dbReference>
<sequence>MAERVMDAELSTEEDEILDAVLDSDVVSEAAERRQLNLAFGATAVFVVSFMLLSAVWGIADDLIDGFSDDTGPANEVGITWLEPIYMPRHEECIDPNNGQDPDYIGYGVGYEPSLSIDSMGNMQITAHKDLRWGGEGSPLPPPIGDDPGLWYACDDGASTSWDYWASWFWISTNNGSNWTHGAEFDPTPGNMFLSCPTNAIACVEGASQCLGDEGDIAVDANDIVYYLDTTLEDNWWHVFSDGGATYESGVCDRMNTMAADDRPWVAAQGDGIIHYLGNSGASPPECSLDSGRYWYYHSENGGNSFSQCYSMPGGWSTISSQKHGPYVFVAQEDADTNSGTVQIRISDEYGRGTGPGPSDGTWAAPVDLGPRFGNCPEGYPVVNNNEAGTVAVVWGDCPNGGTGPWALRVAVSYDNGTNWSSWNATPFDRGINMYPFVSISEDNIVSIAFYGLDFAQNGSEDGYTTGKEWFLYAGALREPQENDTWNFEVVDPIPLHTVTQYEEDNGDVHALHDFFETVISPDGDWMGIAYQQNIGQHPFEENEEQRYIKFVRGDLDV</sequence>
<keyword evidence="1" id="KW-0472">Membrane</keyword>